<gene>
    <name evidence="2" type="ORF">KVP70_07360</name>
    <name evidence="3" type="ORF">L1274_002248</name>
</gene>
<dbReference type="Proteomes" id="UP001162889">
    <property type="component" value="Unassembled WGS sequence"/>
</dbReference>
<sequence length="419" mass="45906">MKLSTLLSATLCLSAAMCAAQAQQSPRQLANAAGTALEKKDYAAAISAYRAAREGGYRDATLMYFLAEANLKAGHHAEALAALENGVAEGMRLADVLNEEPELEPLRGNPRWPAIVKRAVANEDAYQAAHADPAQFKFITSDIDRFWKVYEQLPASGAPAQLLDQQYLDAGSVGLQGFVARRIVSGANLYATISKRPKYYAAIRPLTLQVNQSEPAVRAAMRKFKGMYDKATFPDVYFLIGAMNSGGTASQDGLLIGTEMFTMAPGVPTDELTPWHKNGINSFALMPSLVTHELMHFQQKMSPQNLLGHAIKEGGADFVASLVVQGNFNEKLYVYGYAHEAELKQEFFAAMRGSDMSKWLYGGANEASGRPADLGYFMGFRICQAYYQNARDKKQAIVDILNIKDFERLLAGSGYQRPQ</sequence>
<keyword evidence="5" id="KW-1185">Reference proteome</keyword>
<comment type="caution">
    <text evidence="2">The sequence shown here is derived from an EMBL/GenBank/DDBJ whole genome shotgun (WGS) entry which is preliminary data.</text>
</comment>
<accession>A0AA41H3Z7</accession>
<proteinExistence type="predicted"/>
<evidence type="ECO:0000313" key="2">
    <source>
        <dbReference type="EMBL" id="MBV6320748.1"/>
    </source>
</evidence>
<reference evidence="2" key="1">
    <citation type="submission" date="2021-07" db="EMBL/GenBank/DDBJ databases">
        <title>Characterization of violacein-producing bacteria and related species.</title>
        <authorList>
            <person name="Wilson H.S."/>
            <person name="De Leon M.E."/>
        </authorList>
    </citation>
    <scope>NUCLEOTIDE SEQUENCE</scope>
    <source>
        <strain evidence="2">HSC-15S17</strain>
    </source>
</reference>
<dbReference type="Proteomes" id="UP001155901">
    <property type="component" value="Unassembled WGS sequence"/>
</dbReference>
<evidence type="ECO:0000256" key="1">
    <source>
        <dbReference type="SAM" id="SignalP"/>
    </source>
</evidence>
<evidence type="ECO:0000313" key="5">
    <source>
        <dbReference type="Proteomes" id="UP001162889"/>
    </source>
</evidence>
<dbReference type="EMBL" id="JAHTGR010000003">
    <property type="protein sequence ID" value="MBV6320748.1"/>
    <property type="molecule type" value="Genomic_DNA"/>
</dbReference>
<dbReference type="RefSeq" id="WP_217941485.1">
    <property type="nucleotide sequence ID" value="NZ_JAHTGR010000003.1"/>
</dbReference>
<protein>
    <recommendedName>
        <fullName evidence="6">DUF2268 domain-containing protein</fullName>
    </recommendedName>
</protein>
<feature type="chain" id="PRO_5041415172" description="DUF2268 domain-containing protein" evidence="1">
    <location>
        <begin position="23"/>
        <end position="419"/>
    </location>
</feature>
<evidence type="ECO:0000313" key="4">
    <source>
        <dbReference type="Proteomes" id="UP001155901"/>
    </source>
</evidence>
<evidence type="ECO:0000313" key="3">
    <source>
        <dbReference type="EMBL" id="MCP2008540.1"/>
    </source>
</evidence>
<dbReference type="EMBL" id="JALJZU010000004">
    <property type="protein sequence ID" value="MCP2008540.1"/>
    <property type="molecule type" value="Genomic_DNA"/>
</dbReference>
<keyword evidence="1" id="KW-0732">Signal</keyword>
<name>A0AA41H3Z7_9BURK</name>
<reference evidence="3" key="2">
    <citation type="submission" date="2022-03" db="EMBL/GenBank/DDBJ databases">
        <title>Genome Encyclopedia of Bacteria and Archaea VI: Functional Genomics of Type Strains.</title>
        <authorList>
            <person name="Whitman W."/>
        </authorList>
    </citation>
    <scope>NUCLEOTIDE SEQUENCE</scope>
    <source>
        <strain evidence="3">HSC-15S17</strain>
    </source>
</reference>
<organism evidence="2 4">
    <name type="scientific">Duganella violaceipulchra</name>
    <dbReference type="NCBI Taxonomy" id="2849652"/>
    <lineage>
        <taxon>Bacteria</taxon>
        <taxon>Pseudomonadati</taxon>
        <taxon>Pseudomonadota</taxon>
        <taxon>Betaproteobacteria</taxon>
        <taxon>Burkholderiales</taxon>
        <taxon>Oxalobacteraceae</taxon>
        <taxon>Telluria group</taxon>
        <taxon>Duganella</taxon>
    </lineage>
</organism>
<evidence type="ECO:0008006" key="6">
    <source>
        <dbReference type="Google" id="ProtNLM"/>
    </source>
</evidence>
<feature type="signal peptide" evidence="1">
    <location>
        <begin position="1"/>
        <end position="22"/>
    </location>
</feature>
<dbReference type="AlphaFoldDB" id="A0AA41H3Z7"/>